<reference evidence="2" key="1">
    <citation type="submission" date="2018-02" db="EMBL/GenBank/DDBJ databases">
        <title>Phenotypic and genomic properties of facultatively anaerobic sulfur-reducing natronoarchaea from hypersaline soda lakes.</title>
        <authorList>
            <person name="Sorokin D.Y."/>
            <person name="Kublanov I.V."/>
            <person name="Roman P."/>
            <person name="Sinninghe Damste J.S."/>
            <person name="Golyshin P.N."/>
            <person name="Rojo D."/>
            <person name="Ciordia S."/>
            <person name="Mena M.D.C."/>
            <person name="Ferrer M."/>
            <person name="Messina E."/>
            <person name="Smedile F."/>
            <person name="La Spada G."/>
            <person name="La Cono V."/>
            <person name="Yakimov M.M."/>
        </authorList>
    </citation>
    <scope>NUCLEOTIDE SEQUENCE [LARGE SCALE GENOMIC DNA]</scope>
    <source>
        <strain evidence="2">AArc-Mg</strain>
    </source>
</reference>
<dbReference type="Proteomes" id="UP000258613">
    <property type="component" value="Chromosome"/>
</dbReference>
<protein>
    <submittedName>
        <fullName evidence="1">Uncharacterized protein</fullName>
    </submittedName>
</protein>
<organism evidence="1 2">
    <name type="scientific">Natrarchaeobaculum sulfurireducens</name>
    <dbReference type="NCBI Taxonomy" id="2044521"/>
    <lineage>
        <taxon>Archaea</taxon>
        <taxon>Methanobacteriati</taxon>
        <taxon>Methanobacteriota</taxon>
        <taxon>Stenosarchaea group</taxon>
        <taxon>Halobacteria</taxon>
        <taxon>Halobacteriales</taxon>
        <taxon>Natrialbaceae</taxon>
        <taxon>Natrarchaeobaculum</taxon>
    </lineage>
</organism>
<dbReference type="EMBL" id="CP027033">
    <property type="protein sequence ID" value="AXR81506.1"/>
    <property type="molecule type" value="Genomic_DNA"/>
</dbReference>
<dbReference type="AlphaFoldDB" id="A0A346PPR1"/>
<dbReference type="GeneID" id="37641980"/>
<keyword evidence="2" id="KW-1185">Reference proteome</keyword>
<evidence type="ECO:0000313" key="1">
    <source>
        <dbReference type="EMBL" id="AXR81506.1"/>
    </source>
</evidence>
<accession>A0A346PPR1</accession>
<proteinExistence type="predicted"/>
<name>A0A346PPR1_9EURY</name>
<dbReference type="KEGG" id="nag:AArcMg_1493"/>
<dbReference type="RefSeq" id="WP_117368196.1">
    <property type="nucleotide sequence ID" value="NZ_CP027033.1"/>
</dbReference>
<gene>
    <name evidence="1" type="ORF">AArcMg_1493</name>
</gene>
<sequence>MSSASERFVAWLAGVLGVDLLEIADPEDEAEYIRQYDGESTRVDGTIVAEDGASAFMLIVDELDQPKQTIRHIMDEHDLVALELLDPVRGVDKIRDEPDTLYVWKLDDGVDAQYINALAGRIEEVYDGQPSSFHMFARGMDELKEYSHQDVEHELLPWLADAKAMHGEV</sequence>
<evidence type="ECO:0000313" key="2">
    <source>
        <dbReference type="Proteomes" id="UP000258613"/>
    </source>
</evidence>